<dbReference type="EMBL" id="HBGA01059800">
    <property type="protein sequence ID" value="CAD9011029.1"/>
    <property type="molecule type" value="Transcribed_RNA"/>
</dbReference>
<reference evidence="2" key="1">
    <citation type="submission" date="2021-01" db="EMBL/GenBank/DDBJ databases">
        <authorList>
            <person name="Corre E."/>
            <person name="Pelletier E."/>
            <person name="Niang G."/>
            <person name="Scheremetjew M."/>
            <person name="Finn R."/>
            <person name="Kale V."/>
            <person name="Holt S."/>
            <person name="Cochrane G."/>
            <person name="Meng A."/>
            <person name="Brown T."/>
            <person name="Cohen L."/>
        </authorList>
    </citation>
    <scope>NUCLEOTIDE SEQUENCE</scope>
    <source>
        <strain evidence="2">NIES-381</strain>
    </source>
</reference>
<evidence type="ECO:0000256" key="1">
    <source>
        <dbReference type="SAM" id="MobiDB-lite"/>
    </source>
</evidence>
<sequence>MGLGVESGLRLHLQLAAIQLLLAGDRRPAGMSAPLPMRHTRVQDWQVSVGIGWPTPIGMMCPPPPPNPPLGCIGATPRAGRRVGDGRRRSALRCPGHPN</sequence>
<name>A0A7S1IG66_9EUGL</name>
<accession>A0A7S1IG66</accession>
<feature type="region of interest" description="Disordered" evidence="1">
    <location>
        <begin position="68"/>
        <end position="99"/>
    </location>
</feature>
<protein>
    <submittedName>
        <fullName evidence="2">Uncharacterized protein</fullName>
    </submittedName>
</protein>
<gene>
    <name evidence="2" type="ORF">EGYM00392_LOCUS22129</name>
</gene>
<dbReference type="AlphaFoldDB" id="A0A7S1IG66"/>
<organism evidence="2">
    <name type="scientific">Eutreptiella gymnastica</name>
    <dbReference type="NCBI Taxonomy" id="73025"/>
    <lineage>
        <taxon>Eukaryota</taxon>
        <taxon>Discoba</taxon>
        <taxon>Euglenozoa</taxon>
        <taxon>Euglenida</taxon>
        <taxon>Spirocuta</taxon>
        <taxon>Euglenophyceae</taxon>
        <taxon>Eutreptiales</taxon>
        <taxon>Eutreptiaceae</taxon>
        <taxon>Eutreptiella</taxon>
    </lineage>
</organism>
<evidence type="ECO:0000313" key="2">
    <source>
        <dbReference type="EMBL" id="CAD9011029.1"/>
    </source>
</evidence>
<proteinExistence type="predicted"/>